<evidence type="ECO:0000256" key="4">
    <source>
        <dbReference type="ARBA" id="ARBA00022840"/>
    </source>
</evidence>
<dbReference type="GO" id="GO:0005829">
    <property type="term" value="C:cytosol"/>
    <property type="evidence" value="ECO:0007669"/>
    <property type="project" value="UniProtKB-SubCell"/>
</dbReference>
<dbReference type="HAMAP" id="MF_03168">
    <property type="entry name" value="Adenylate_kinase_AK2"/>
    <property type="match status" value="1"/>
</dbReference>
<feature type="binding site" evidence="6">
    <location>
        <position position="175"/>
    </location>
    <ligand>
        <name>AMP</name>
        <dbReference type="ChEBI" id="CHEBI:456215"/>
    </ligand>
</feature>
<feature type="binding site" evidence="6">
    <location>
        <position position="186"/>
    </location>
    <ligand>
        <name>AMP</name>
        <dbReference type="ChEBI" id="CHEBI:456215"/>
    </ligand>
</feature>
<feature type="region of interest" description="NMPbind" evidence="6">
    <location>
        <begin position="44"/>
        <end position="73"/>
    </location>
</feature>
<evidence type="ECO:0000256" key="6">
    <source>
        <dbReference type="HAMAP-Rule" id="MF_03168"/>
    </source>
</evidence>
<dbReference type="GO" id="GO:0004017">
    <property type="term" value="F:AMP kinase activity"/>
    <property type="evidence" value="ECO:0007669"/>
    <property type="project" value="UniProtKB-UniRule"/>
</dbReference>
<feature type="domain" description="Adenylate kinase active site lid" evidence="7">
    <location>
        <begin position="142"/>
        <end position="177"/>
    </location>
</feature>
<keyword evidence="5 6" id="KW-0496">Mitochondrion</keyword>
<dbReference type="NCBIfam" id="NF011100">
    <property type="entry name" value="PRK14527.1"/>
    <property type="match status" value="1"/>
</dbReference>
<keyword evidence="1 6" id="KW-0808">Transferase</keyword>
<dbReference type="SUPFAM" id="SSF52540">
    <property type="entry name" value="P-loop containing nucleoside triphosphate hydrolases"/>
    <property type="match status" value="1"/>
</dbReference>
<dbReference type="Pfam" id="PF05191">
    <property type="entry name" value="ADK_lid"/>
    <property type="match status" value="1"/>
</dbReference>
<accession>A0A9W8AC85</accession>
<dbReference type="Gene3D" id="3.40.50.300">
    <property type="entry name" value="P-loop containing nucleotide triphosphate hydrolases"/>
    <property type="match status" value="1"/>
</dbReference>
<proteinExistence type="inferred from homology"/>
<comment type="subcellular location">
    <subcellularLocation>
        <location evidence="6">Cytoplasm</location>
        <location evidence="6">Cytosol</location>
    </subcellularLocation>
    <subcellularLocation>
        <location evidence="6">Mitochondrion intermembrane space</location>
    </subcellularLocation>
    <text evidence="6">Predominantly mitochondrial.</text>
</comment>
<dbReference type="InterPro" id="IPR006259">
    <property type="entry name" value="Adenyl_kin_sub"/>
</dbReference>
<gene>
    <name evidence="6 8" type="primary">ADK1</name>
    <name evidence="8" type="ORF">IWQ60_006408</name>
</gene>
<dbReference type="NCBIfam" id="NF001380">
    <property type="entry name" value="PRK00279.1-2"/>
    <property type="match status" value="1"/>
</dbReference>
<feature type="region of interest" description="LID" evidence="6">
    <location>
        <begin position="141"/>
        <end position="178"/>
    </location>
</feature>
<comment type="caution">
    <text evidence="8">The sequence shown here is derived from an EMBL/GenBank/DDBJ whole genome shotgun (WGS) entry which is preliminary data.</text>
</comment>
<dbReference type="InterPro" id="IPR033690">
    <property type="entry name" value="Adenylat_kinase_CS"/>
</dbReference>
<dbReference type="PROSITE" id="PS00113">
    <property type="entry name" value="ADENYLATE_KINASE"/>
    <property type="match status" value="1"/>
</dbReference>
<keyword evidence="9" id="KW-1185">Reference proteome</keyword>
<dbReference type="GO" id="GO:0006172">
    <property type="term" value="P:ADP biosynthetic process"/>
    <property type="evidence" value="ECO:0007669"/>
    <property type="project" value="UniProtKB-UniRule"/>
</dbReference>
<evidence type="ECO:0000256" key="2">
    <source>
        <dbReference type="ARBA" id="ARBA00022741"/>
    </source>
</evidence>
<feature type="binding site" evidence="6">
    <location>
        <position position="45"/>
    </location>
    <ligand>
        <name>AMP</name>
        <dbReference type="ChEBI" id="CHEBI:456215"/>
    </ligand>
</feature>
<dbReference type="PANTHER" id="PTHR23359">
    <property type="entry name" value="NUCLEOTIDE KINASE"/>
    <property type="match status" value="1"/>
</dbReference>
<comment type="domain">
    <text evidence="6">Consists of three domains, a large central CORE domain and two small peripheral domains, NMPbind and LID, which undergo movements during catalysis. The LID domain closes over the site of phosphoryl transfer upon ATP binding. Assembling and dissambling the active center during each catalytic cycle provides an effective means to prevent ATP hydrolysis.</text>
</comment>
<feature type="binding site" evidence="6">
    <location>
        <position position="214"/>
    </location>
    <ligand>
        <name>ATP</name>
        <dbReference type="ChEBI" id="CHEBI:30616"/>
    </ligand>
</feature>
<keyword evidence="2 6" id="KW-0547">Nucleotide-binding</keyword>
<dbReference type="InterPro" id="IPR028587">
    <property type="entry name" value="AK2"/>
</dbReference>
<dbReference type="InterPro" id="IPR007862">
    <property type="entry name" value="Adenylate_kinase_lid-dom"/>
</dbReference>
<organism evidence="8 9">
    <name type="scientific">Tieghemiomyces parasiticus</name>
    <dbReference type="NCBI Taxonomy" id="78921"/>
    <lineage>
        <taxon>Eukaryota</taxon>
        <taxon>Fungi</taxon>
        <taxon>Fungi incertae sedis</taxon>
        <taxon>Zoopagomycota</taxon>
        <taxon>Kickxellomycotina</taxon>
        <taxon>Dimargaritomycetes</taxon>
        <taxon>Dimargaritales</taxon>
        <taxon>Dimargaritaceae</taxon>
        <taxon>Tieghemiomyces</taxon>
    </lineage>
</organism>
<dbReference type="CDD" id="cd01428">
    <property type="entry name" value="ADK"/>
    <property type="match status" value="1"/>
</dbReference>
<feature type="binding site" evidence="6">
    <location>
        <position position="107"/>
    </location>
    <ligand>
        <name>AMP</name>
        <dbReference type="ChEBI" id="CHEBI:456215"/>
    </ligand>
</feature>
<evidence type="ECO:0000313" key="9">
    <source>
        <dbReference type="Proteomes" id="UP001150569"/>
    </source>
</evidence>
<feature type="binding site" evidence="6">
    <location>
        <begin position="71"/>
        <end position="73"/>
    </location>
    <ligand>
        <name>AMP</name>
        <dbReference type="ChEBI" id="CHEBI:456215"/>
    </ligand>
</feature>
<dbReference type="GO" id="GO:0046034">
    <property type="term" value="P:ATP metabolic process"/>
    <property type="evidence" value="ECO:0007669"/>
    <property type="project" value="UniProtKB-UniRule"/>
</dbReference>
<evidence type="ECO:0000256" key="1">
    <source>
        <dbReference type="ARBA" id="ARBA00022679"/>
    </source>
</evidence>
<dbReference type="InterPro" id="IPR000850">
    <property type="entry name" value="Adenylat/UMP-CMP_kin"/>
</dbReference>
<name>A0A9W8AC85_9FUNG</name>
<dbReference type="EMBL" id="JANBPT010000384">
    <property type="protein sequence ID" value="KAJ1922621.1"/>
    <property type="molecule type" value="Genomic_DNA"/>
</dbReference>
<dbReference type="GO" id="GO:0005524">
    <property type="term" value="F:ATP binding"/>
    <property type="evidence" value="ECO:0007669"/>
    <property type="project" value="UniProtKB-KW"/>
</dbReference>
<dbReference type="PRINTS" id="PR00094">
    <property type="entry name" value="ADENYLTKNASE"/>
</dbReference>
<protein>
    <recommendedName>
        <fullName evidence="6">Adenylate kinase</fullName>
        <ecNumber evidence="6">2.7.4.3</ecNumber>
    </recommendedName>
    <alternativeName>
        <fullName evidence="6">ATP-AMP transphosphorylase</fullName>
    </alternativeName>
    <alternativeName>
        <fullName evidence="6">ATP:AMP phosphotransferase</fullName>
    </alternativeName>
    <alternativeName>
        <fullName evidence="6">Adenylate kinase cytosolic and mitochondrial</fullName>
    </alternativeName>
    <alternativeName>
        <fullName evidence="6">Adenylate monophosphate kinase</fullName>
    </alternativeName>
</protein>
<feature type="binding site" evidence="6">
    <location>
        <position position="50"/>
    </location>
    <ligand>
        <name>AMP</name>
        <dbReference type="ChEBI" id="CHEBI:456215"/>
    </ligand>
</feature>
<dbReference type="Proteomes" id="UP001150569">
    <property type="component" value="Unassembled WGS sequence"/>
</dbReference>
<dbReference type="InterPro" id="IPR027417">
    <property type="entry name" value="P-loop_NTPase"/>
</dbReference>
<dbReference type="NCBIfam" id="NF001381">
    <property type="entry name" value="PRK00279.1-3"/>
    <property type="match status" value="1"/>
</dbReference>
<keyword evidence="6" id="KW-0963">Cytoplasm</keyword>
<dbReference type="OrthoDB" id="439792at2759"/>
<comment type="function">
    <text evidence="6">Catalyzes the reversible transfer of the terminal phosphate group between ATP and AMP. Plays an important role in cellular energy homeostasis and in adenine nucleotide metabolism. Adenylate kinase activity is critical for regulation of the phosphate utilization and the AMP de novo biosynthesis pathways.</text>
</comment>
<evidence type="ECO:0000256" key="3">
    <source>
        <dbReference type="ARBA" id="ARBA00022777"/>
    </source>
</evidence>
<dbReference type="Pfam" id="PF00406">
    <property type="entry name" value="ADK"/>
    <property type="match status" value="1"/>
</dbReference>
<keyword evidence="3 6" id="KW-0418">Kinase</keyword>
<feature type="binding site" evidence="6">
    <location>
        <position position="142"/>
    </location>
    <ligand>
        <name>ATP</name>
        <dbReference type="ChEBI" id="CHEBI:30616"/>
    </ligand>
</feature>
<comment type="catalytic activity">
    <reaction evidence="6">
        <text>AMP + ATP = 2 ADP</text>
        <dbReference type="Rhea" id="RHEA:12973"/>
        <dbReference type="ChEBI" id="CHEBI:30616"/>
        <dbReference type="ChEBI" id="CHEBI:456215"/>
        <dbReference type="ChEBI" id="CHEBI:456216"/>
        <dbReference type="EC" id="2.7.4.3"/>
    </reaction>
</comment>
<dbReference type="EC" id="2.7.4.3" evidence="6"/>
<dbReference type="NCBIfam" id="TIGR01351">
    <property type="entry name" value="adk"/>
    <property type="match status" value="1"/>
</dbReference>
<dbReference type="HAMAP" id="MF_00235">
    <property type="entry name" value="Adenylate_kinase_Adk"/>
    <property type="match status" value="1"/>
</dbReference>
<feature type="binding site" evidence="6">
    <location>
        <begin position="100"/>
        <end position="103"/>
    </location>
    <ligand>
        <name>AMP</name>
        <dbReference type="ChEBI" id="CHEBI:456215"/>
    </ligand>
</feature>
<sequence>MGQDASKQSQSPKELRMILVGPPGAGKGTQAPKIKEQFDVCHLATGDMLRAAVTAKTELGTQAKKVMDAGELVSDEIMVGLIKENLDRNPECKHGFILDGFPRTVPQAEKLDDMLATKHQKIDHCVELQIDDHLLVSRIVGRLIHPASGRSYHVEFNPPKVPNQDDVTHEPLVRRSDDNESTLMKRLSTYHQQTAPVVAYYQKKGVWSPIDASQSPRAVWQSLNAIFGQK</sequence>
<evidence type="ECO:0000313" key="8">
    <source>
        <dbReference type="EMBL" id="KAJ1922621.1"/>
    </source>
</evidence>
<dbReference type="FunFam" id="3.40.50.300:FF:000106">
    <property type="entry name" value="Adenylate kinase mitochondrial"/>
    <property type="match status" value="1"/>
</dbReference>
<feature type="binding site" evidence="6">
    <location>
        <begin position="24"/>
        <end position="29"/>
    </location>
    <ligand>
        <name>ATP</name>
        <dbReference type="ChEBI" id="CHEBI:30616"/>
    </ligand>
</feature>
<dbReference type="AlphaFoldDB" id="A0A9W8AC85"/>
<reference evidence="8" key="1">
    <citation type="submission" date="2022-07" db="EMBL/GenBank/DDBJ databases">
        <title>Phylogenomic reconstructions and comparative analyses of Kickxellomycotina fungi.</title>
        <authorList>
            <person name="Reynolds N.K."/>
            <person name="Stajich J.E."/>
            <person name="Barry K."/>
            <person name="Grigoriev I.V."/>
            <person name="Crous P."/>
            <person name="Smith M.E."/>
        </authorList>
    </citation>
    <scope>NUCLEOTIDE SEQUENCE</scope>
    <source>
        <strain evidence="8">RSA 861</strain>
    </source>
</reference>
<comment type="subunit">
    <text evidence="6">Monomer.</text>
</comment>
<evidence type="ECO:0000256" key="5">
    <source>
        <dbReference type="ARBA" id="ARBA00023128"/>
    </source>
</evidence>
<comment type="similarity">
    <text evidence="6">Belongs to the adenylate kinase family. AK2 subfamily.</text>
</comment>
<dbReference type="GO" id="GO:0005758">
    <property type="term" value="C:mitochondrial intermembrane space"/>
    <property type="evidence" value="ECO:0007669"/>
    <property type="project" value="UniProtKB-SubCell"/>
</dbReference>
<feature type="binding site" evidence="6">
    <location>
        <begin position="151"/>
        <end position="152"/>
    </location>
    <ligand>
        <name>ATP</name>
        <dbReference type="ChEBI" id="CHEBI:30616"/>
    </ligand>
</feature>
<evidence type="ECO:0000259" key="7">
    <source>
        <dbReference type="Pfam" id="PF05191"/>
    </source>
</evidence>
<dbReference type="GO" id="GO:0046033">
    <property type="term" value="P:AMP metabolic process"/>
    <property type="evidence" value="ECO:0007669"/>
    <property type="project" value="UniProtKB-UniRule"/>
</dbReference>
<keyword evidence="4 6" id="KW-0067">ATP-binding</keyword>